<evidence type="ECO:0000256" key="4">
    <source>
        <dbReference type="SAM" id="MobiDB-lite"/>
    </source>
</evidence>
<keyword evidence="5" id="KW-1133">Transmembrane helix</keyword>
<feature type="repeat" description="TPR" evidence="3">
    <location>
        <begin position="348"/>
        <end position="381"/>
    </location>
</feature>
<sequence length="551" mass="61427">MLAGLFAELRRRRVFRVALVYAVAGWLVIQVAATVLPSLHLPSWTVTLVIVLVVLGFPIAFAMAWMFDAGPRGLERTLPLQEVPVAVPAPVAPMAPIASPSPEPETPVAATPDPPPQRAILRDDRRTIAVLPFVNMSGDAENEYFSDGIAEEILNLLTQLPQLKVASRTSSFAYKGKDAAIPVVARELGVTTLLEGSVRRAGDRVRITAQLIDTDSDSHLWSETYDRELKDVFAIQDDIAHSIVKALQVTLTPQERRAIQSVATSDPEAYDYYLRGRSYMYSMARRDYEHAIRMFEQAIAVDSKYALAYAGMADAYANLYRYAEATTENVERANRASEQAVVLDRESAEAHASRGLALLISERYDEAEVEFETATTKNPNLFDAWHYHGLASSSRGDFEKAARLYARAAEVNPDDFQVPMFLAMSLASLGRKQDEMRVRLGALGTLERHIKLNPHDTRALYFAAQNLYRVGENEKARAMAEQALKQAQDEPVVLYNVACFYVGQGDLERAIDLLERAVSLGWGDRAWMEHDSDLDPLHDHPRFNALLARIH</sequence>
<feature type="transmembrane region" description="Helical" evidence="5">
    <location>
        <begin position="45"/>
        <end position="67"/>
    </location>
</feature>
<dbReference type="InterPro" id="IPR011990">
    <property type="entry name" value="TPR-like_helical_dom_sf"/>
</dbReference>
<protein>
    <recommendedName>
        <fullName evidence="8">Tetratricopeptide repeat protein</fullName>
    </recommendedName>
</protein>
<evidence type="ECO:0000256" key="2">
    <source>
        <dbReference type="ARBA" id="ARBA00022803"/>
    </source>
</evidence>
<dbReference type="InterPro" id="IPR051685">
    <property type="entry name" value="Ycf3/AcsC/BcsC/TPR_MFPF"/>
</dbReference>
<dbReference type="Gene3D" id="1.25.40.10">
    <property type="entry name" value="Tetratricopeptide repeat domain"/>
    <property type="match status" value="3"/>
</dbReference>
<keyword evidence="5" id="KW-0472">Membrane</keyword>
<dbReference type="RefSeq" id="WP_213436510.1">
    <property type="nucleotide sequence ID" value="NZ_AP024546.1"/>
</dbReference>
<evidence type="ECO:0008006" key="8">
    <source>
        <dbReference type="Google" id="ProtNLM"/>
    </source>
</evidence>
<evidence type="ECO:0000256" key="1">
    <source>
        <dbReference type="ARBA" id="ARBA00022737"/>
    </source>
</evidence>
<dbReference type="EMBL" id="AP024546">
    <property type="protein sequence ID" value="BCT95224.1"/>
    <property type="molecule type" value="Genomic_DNA"/>
</dbReference>
<dbReference type="NCBIfam" id="NF047558">
    <property type="entry name" value="TPR_END_plus"/>
    <property type="match status" value="1"/>
</dbReference>
<dbReference type="Gene3D" id="3.40.50.10070">
    <property type="entry name" value="TolB, N-terminal domain"/>
    <property type="match status" value="1"/>
</dbReference>
<evidence type="ECO:0000256" key="3">
    <source>
        <dbReference type="PROSITE-ProRule" id="PRU00339"/>
    </source>
</evidence>
<dbReference type="InterPro" id="IPR019734">
    <property type="entry name" value="TPR_rpt"/>
</dbReference>
<feature type="transmembrane region" description="Helical" evidence="5">
    <location>
        <begin position="18"/>
        <end position="39"/>
    </location>
</feature>
<evidence type="ECO:0000313" key="7">
    <source>
        <dbReference type="Proteomes" id="UP000680514"/>
    </source>
</evidence>
<keyword evidence="5" id="KW-0812">Transmembrane</keyword>
<dbReference type="Proteomes" id="UP000680514">
    <property type="component" value="Chromosome"/>
</dbReference>
<keyword evidence="7" id="KW-1185">Reference proteome</keyword>
<keyword evidence="1" id="KW-0677">Repeat</keyword>
<proteinExistence type="predicted"/>
<dbReference type="PANTHER" id="PTHR44943:SF8">
    <property type="entry name" value="TPR REPEAT-CONTAINING PROTEIN MJ0263"/>
    <property type="match status" value="1"/>
</dbReference>
<reference evidence="6 7" key="1">
    <citation type="submission" date="2021-03" db="EMBL/GenBank/DDBJ databases">
        <title>Complete Genome Sequences of Two Lysobacter Strains Isolated from Sea Water (Lysobacter caseinilyticus) and Soil (Lysobacter helvus) in South Korea.</title>
        <authorList>
            <person name="Watanabe Y."/>
            <person name="Arakawa K."/>
        </authorList>
    </citation>
    <scope>NUCLEOTIDE SEQUENCE [LARGE SCALE GENOMIC DNA]</scope>
    <source>
        <strain evidence="6 7">D10</strain>
    </source>
</reference>
<dbReference type="SMART" id="SM00028">
    <property type="entry name" value="TPR"/>
    <property type="match status" value="6"/>
</dbReference>
<dbReference type="PROSITE" id="PS50005">
    <property type="entry name" value="TPR"/>
    <property type="match status" value="3"/>
</dbReference>
<evidence type="ECO:0000313" key="6">
    <source>
        <dbReference type="EMBL" id="BCT95224.1"/>
    </source>
</evidence>
<accession>A0ABM7QCH0</accession>
<evidence type="ECO:0000256" key="5">
    <source>
        <dbReference type="SAM" id="Phobius"/>
    </source>
</evidence>
<feature type="repeat" description="TPR" evidence="3">
    <location>
        <begin position="382"/>
        <end position="415"/>
    </location>
</feature>
<keyword evidence="2 3" id="KW-0802">TPR repeat</keyword>
<name>A0ABM7QCH0_9GAMM</name>
<dbReference type="Pfam" id="PF13432">
    <property type="entry name" value="TPR_16"/>
    <property type="match status" value="3"/>
</dbReference>
<feature type="region of interest" description="Disordered" evidence="4">
    <location>
        <begin position="96"/>
        <end position="119"/>
    </location>
</feature>
<organism evidence="6 7">
    <name type="scientific">Lysobacter helvus</name>
    <dbReference type="NCBI Taxonomy" id="2675059"/>
    <lineage>
        <taxon>Bacteria</taxon>
        <taxon>Pseudomonadati</taxon>
        <taxon>Pseudomonadota</taxon>
        <taxon>Gammaproteobacteria</taxon>
        <taxon>Lysobacterales</taxon>
        <taxon>Lysobacteraceae</taxon>
        <taxon>Lysobacter</taxon>
    </lineage>
</organism>
<gene>
    <name evidence="6" type="ORF">LYSHEL_10950</name>
</gene>
<feature type="repeat" description="TPR" evidence="3">
    <location>
        <begin position="491"/>
        <end position="524"/>
    </location>
</feature>
<dbReference type="SUPFAM" id="SSF48452">
    <property type="entry name" value="TPR-like"/>
    <property type="match status" value="2"/>
</dbReference>
<dbReference type="PANTHER" id="PTHR44943">
    <property type="entry name" value="CELLULOSE SYNTHASE OPERON PROTEIN C"/>
    <property type="match status" value="1"/>
</dbReference>